<protein>
    <submittedName>
        <fullName evidence="1">Uncharacterized protein</fullName>
    </submittedName>
</protein>
<reference evidence="1 2" key="2">
    <citation type="journal article" date="2013" name="Biotechnol. Biofuels">
        <title>Global transcriptome analysis of Clostridium thermocellum ATCC 27405 during growth on dilute acid pretreated Populus and switchgrass.</title>
        <authorList>
            <person name="Wilson C.M."/>
            <person name="Rodriguez M.Jr."/>
            <person name="Johnson C.M."/>
            <person name="Martin S.L."/>
            <person name="Chu T.M."/>
            <person name="Wolfinger R.D."/>
            <person name="Hauser L.J."/>
            <person name="Land M.L."/>
            <person name="Klingeman D.M."/>
            <person name="Syed M.H."/>
            <person name="Ragauskas A.J."/>
            <person name="Tschaplinski T.J."/>
            <person name="Mielenz J.R."/>
            <person name="Brown S.D."/>
        </authorList>
    </citation>
    <scope>NUCLEOTIDE SEQUENCE [LARGE SCALE GENOMIC DNA]</scope>
    <source>
        <strain evidence="2">ATCC 27405 / DSM 1237 / JCM 9322 / NBRC 103400 / NCIMB 10682 / NRRL B-4536 / VPI 7372</strain>
    </source>
</reference>
<dbReference type="Proteomes" id="UP000002145">
    <property type="component" value="Chromosome"/>
</dbReference>
<dbReference type="STRING" id="203119.Cthe_0525"/>
<name>A3DCT3_ACET2</name>
<dbReference type="HOGENOM" id="CLU_1764830_0_0_9"/>
<keyword evidence="2" id="KW-1185">Reference proteome</keyword>
<gene>
    <name evidence="1" type="ordered locus">Cthe_0525</name>
</gene>
<organism evidence="1 2">
    <name type="scientific">Acetivibrio thermocellus (strain ATCC 27405 / DSM 1237 / JCM 9322 / NBRC 103400 / NCIMB 10682 / NRRL B-4536 / VPI 7372)</name>
    <name type="common">Clostridium thermocellum</name>
    <dbReference type="NCBI Taxonomy" id="203119"/>
    <lineage>
        <taxon>Bacteria</taxon>
        <taxon>Bacillati</taxon>
        <taxon>Bacillota</taxon>
        <taxon>Clostridia</taxon>
        <taxon>Eubacteriales</taxon>
        <taxon>Oscillospiraceae</taxon>
        <taxon>Acetivibrio</taxon>
    </lineage>
</organism>
<reference evidence="2" key="1">
    <citation type="submission" date="2007-02" db="EMBL/GenBank/DDBJ databases">
        <title>Complete sequence of Clostridium thermocellum ATCC 27405.</title>
        <authorList>
            <consortium name="US DOE Joint Genome Institute"/>
            <person name="Copeland A."/>
            <person name="Lucas S."/>
            <person name="Lapidus A."/>
            <person name="Barry K."/>
            <person name="Detter J.C."/>
            <person name="Glavina del Rio T."/>
            <person name="Hammon N."/>
            <person name="Israni S."/>
            <person name="Dalin E."/>
            <person name="Tice H."/>
            <person name="Pitluck S."/>
            <person name="Chertkov O."/>
            <person name="Brettin T."/>
            <person name="Bruce D."/>
            <person name="Han C."/>
            <person name="Tapia R."/>
            <person name="Gilna P."/>
            <person name="Schmutz J."/>
            <person name="Larimer F."/>
            <person name="Land M."/>
            <person name="Hauser L."/>
            <person name="Kyrpides N."/>
            <person name="Mikhailova N."/>
            <person name="Wu J.H.D."/>
            <person name="Newcomb M."/>
            <person name="Richardson P."/>
        </authorList>
    </citation>
    <scope>NUCLEOTIDE SEQUENCE [LARGE SCALE GENOMIC DNA]</scope>
    <source>
        <strain evidence="2">ATCC 27405 / DSM 1237 / JCM 9322 / NBRC 103400 / NCIMB 10682 / NRRL B-4536 / VPI 7372</strain>
    </source>
</reference>
<dbReference type="AlphaFoldDB" id="A3DCT3"/>
<accession>A3DCT3</accession>
<dbReference type="EMBL" id="CP000568">
    <property type="protein sequence ID" value="ABN51762.1"/>
    <property type="molecule type" value="Genomic_DNA"/>
</dbReference>
<dbReference type="GeneID" id="35803800"/>
<evidence type="ECO:0000313" key="2">
    <source>
        <dbReference type="Proteomes" id="UP000002145"/>
    </source>
</evidence>
<sequence length="160" mass="18367">MSQKDTSITLIENTFIREPYCVHCKQWTRNLTTHDCPIKHIVTVDGPLRGIVDRLYNLGIQPAEATYDLNCFDFNVYCVKIHIPLNQQLNCEVLGDLPAGWYYGWDEETDKICMLGYLDFECYVGARAKERVRAVARKFEKFLSKKDPAAVKAMLLLTGV</sequence>
<dbReference type="KEGG" id="cth:Cthe_0525"/>
<dbReference type="RefSeq" id="WP_011837860.1">
    <property type="nucleotide sequence ID" value="NC_009012.1"/>
</dbReference>
<evidence type="ECO:0000313" key="1">
    <source>
        <dbReference type="EMBL" id="ABN51762.1"/>
    </source>
</evidence>
<proteinExistence type="predicted"/>